<name>A0A164K331_9NOCA</name>
<protein>
    <submittedName>
        <fullName evidence="2">Uncharacterized protein</fullName>
    </submittedName>
</protein>
<organism evidence="2 3">
    <name type="scientific">Nocardia terpenica</name>
    <dbReference type="NCBI Taxonomy" id="455432"/>
    <lineage>
        <taxon>Bacteria</taxon>
        <taxon>Bacillati</taxon>
        <taxon>Actinomycetota</taxon>
        <taxon>Actinomycetes</taxon>
        <taxon>Mycobacteriales</taxon>
        <taxon>Nocardiaceae</taxon>
        <taxon>Nocardia</taxon>
    </lineage>
</organism>
<dbReference type="Proteomes" id="UP000221961">
    <property type="component" value="Chromosome"/>
</dbReference>
<dbReference type="AlphaFoldDB" id="A0A164K331"/>
<evidence type="ECO:0000313" key="1">
    <source>
        <dbReference type="EMBL" id="ATL71000.1"/>
    </source>
</evidence>
<reference evidence="2 3" key="1">
    <citation type="submission" date="2016-04" db="EMBL/GenBank/DDBJ databases">
        <authorList>
            <person name="Evans L.H."/>
            <person name="Alamgir A."/>
            <person name="Owens N."/>
            <person name="Weber N.D."/>
            <person name="Virtaneva K."/>
            <person name="Barbian K."/>
            <person name="Babar A."/>
            <person name="Rosenke K."/>
        </authorList>
    </citation>
    <scope>NUCLEOTIDE SEQUENCE [LARGE SCALE GENOMIC DNA]</scope>
    <source>
        <strain evidence="2 3">IFM 0406</strain>
    </source>
</reference>
<reference evidence="1 4" key="2">
    <citation type="submission" date="2017-10" db="EMBL/GenBank/DDBJ databases">
        <title>Comparative genomics between pathogenic Norcardia.</title>
        <authorList>
            <person name="Zeng L."/>
        </authorList>
    </citation>
    <scope>NUCLEOTIDE SEQUENCE [LARGE SCALE GENOMIC DNA]</scope>
    <source>
        <strain evidence="1 4">NC_YFY_NT001</strain>
    </source>
</reference>
<dbReference type="EMBL" id="CP023778">
    <property type="protein sequence ID" value="ATL71000.1"/>
    <property type="molecule type" value="Genomic_DNA"/>
</dbReference>
<dbReference type="STRING" id="455432.AWN90_41360"/>
<proteinExistence type="predicted"/>
<keyword evidence="3" id="KW-1185">Reference proteome</keyword>
<sequence>MRKGDAMAIGTFSYTDADGNGRVLTDPIDTIAYNVQLWMDAEVVNHTDTTAWLHEAEDGDGCSRPLAPGDRIQLGDLVSSVVFG</sequence>
<evidence type="ECO:0000313" key="3">
    <source>
        <dbReference type="Proteomes" id="UP000076512"/>
    </source>
</evidence>
<dbReference type="KEGG" id="ntp:CRH09_37315"/>
<dbReference type="OrthoDB" id="4567527at2"/>
<evidence type="ECO:0000313" key="4">
    <source>
        <dbReference type="Proteomes" id="UP000221961"/>
    </source>
</evidence>
<dbReference type="EMBL" id="LWGR01000013">
    <property type="protein sequence ID" value="KZM70976.1"/>
    <property type="molecule type" value="Genomic_DNA"/>
</dbReference>
<dbReference type="RefSeq" id="WP_067594915.1">
    <property type="nucleotide sequence ID" value="NZ_JABMCZ010000003.1"/>
</dbReference>
<gene>
    <name evidence="2" type="ORF">AWN90_41360</name>
    <name evidence="1" type="ORF">CRH09_37315</name>
</gene>
<evidence type="ECO:0000313" key="2">
    <source>
        <dbReference type="EMBL" id="KZM70976.1"/>
    </source>
</evidence>
<dbReference type="Proteomes" id="UP000076512">
    <property type="component" value="Unassembled WGS sequence"/>
</dbReference>
<accession>A0A164K331</accession>